<accession>A0ACC3BDT4</accession>
<organism evidence="1 2">
    <name type="scientific">Aspergillus melleus</name>
    <dbReference type="NCBI Taxonomy" id="138277"/>
    <lineage>
        <taxon>Eukaryota</taxon>
        <taxon>Fungi</taxon>
        <taxon>Dikarya</taxon>
        <taxon>Ascomycota</taxon>
        <taxon>Pezizomycotina</taxon>
        <taxon>Eurotiomycetes</taxon>
        <taxon>Eurotiomycetidae</taxon>
        <taxon>Eurotiales</taxon>
        <taxon>Aspergillaceae</taxon>
        <taxon>Aspergillus</taxon>
        <taxon>Aspergillus subgen. Circumdati</taxon>
    </lineage>
</organism>
<comment type="caution">
    <text evidence="1">The sequence shown here is derived from an EMBL/GenBank/DDBJ whole genome shotgun (WGS) entry which is preliminary data.</text>
</comment>
<evidence type="ECO:0000313" key="1">
    <source>
        <dbReference type="EMBL" id="KAK1148879.1"/>
    </source>
</evidence>
<protein>
    <submittedName>
        <fullName evidence="1">Uncharacterized protein</fullName>
    </submittedName>
</protein>
<dbReference type="EMBL" id="JAOPJF010000006">
    <property type="protein sequence ID" value="KAK1148879.1"/>
    <property type="molecule type" value="Genomic_DNA"/>
</dbReference>
<sequence>MTSGKLPTLNSAHSPHPSGPRFLVSVSVIGNSFSKIQIITSYCYAYILMLYSTHARQNMAKKAATRLMLVAGLLSAVILVTKLQSNHLDLQTAFLSTHHFKVGPYGQSHSNAGESDTACLGVPDSEAWTHCRDGQTADENGRGPKFEKEISQGHRILYSVSSADREYFKIDFGRRTVINPNIIPHPELPDTWIVTAQLHNPPSARMTSVWFAELVCNAAFSEDKRLLSCLEPPLQLPIPATFGDSSKCVGDISHFSLSVGPHDARVFYGPEIPYTMYGSNSFFTCFGQWISDFRILVDWGIDTVHEHEFRQYRELQRPWPWNAVEKNWFLFWDDFGQMFIHHDIAPARIFAKLELDGSVGPNLALATTNSDQACLKRFLPQSTDPTERIHQATNSLAITLCERSDQSCRPDTTNTFVLFVIQRKTSRGLHPVYEPYVVLTRRSMPYEIYAVSSKPIWIFGRKTAAKKADVSSSKLLSEDSEMLYMTSISWKDQGQKYHGYSDDTLFLAFGREDSAAGGIDVTASDLVAELGVCTEF</sequence>
<reference evidence="1 2" key="1">
    <citation type="journal article" date="2023" name="ACS Omega">
        <title>Identification of the Neoaspergillic Acid Biosynthesis Gene Cluster by Establishing an In Vitro CRISPR-Ribonucleoprotein Genetic System in Aspergillus melleus.</title>
        <authorList>
            <person name="Yuan B."/>
            <person name="Grau M.F."/>
            <person name="Murata R.M."/>
            <person name="Torok T."/>
            <person name="Venkateswaran K."/>
            <person name="Stajich J.E."/>
            <person name="Wang C.C.C."/>
        </authorList>
    </citation>
    <scope>NUCLEOTIDE SEQUENCE [LARGE SCALE GENOMIC DNA]</scope>
    <source>
        <strain evidence="1 2">IMV 1140</strain>
    </source>
</reference>
<evidence type="ECO:0000313" key="2">
    <source>
        <dbReference type="Proteomes" id="UP001177260"/>
    </source>
</evidence>
<dbReference type="Proteomes" id="UP001177260">
    <property type="component" value="Unassembled WGS sequence"/>
</dbReference>
<keyword evidence="2" id="KW-1185">Reference proteome</keyword>
<name>A0ACC3BDT4_9EURO</name>
<proteinExistence type="predicted"/>
<gene>
    <name evidence="1" type="ORF">N8T08_008764</name>
</gene>